<dbReference type="PANTHER" id="PTHR31642:SF189">
    <property type="entry name" value="ACYLTRANSFERASE GLAUCE"/>
    <property type="match status" value="1"/>
</dbReference>
<evidence type="ECO:0000256" key="1">
    <source>
        <dbReference type="ARBA" id="ARBA00009861"/>
    </source>
</evidence>
<comment type="caution">
    <text evidence="2">The sequence shown here is derived from an EMBL/GenBank/DDBJ whole genome shotgun (WGS) entry which is preliminary data.</text>
</comment>
<dbReference type="InterPro" id="IPR023213">
    <property type="entry name" value="CAT-like_dom_sf"/>
</dbReference>
<dbReference type="InterPro" id="IPR050317">
    <property type="entry name" value="Plant_Fungal_Acyltransferase"/>
</dbReference>
<reference evidence="2 3" key="1">
    <citation type="journal article" date="2023" name="bioRxiv">
        <title>Genome report: Whole genome sequence and annotation of Penstemon davidsonii.</title>
        <authorList>
            <person name="Ostevik K.L."/>
            <person name="Alabady M."/>
            <person name="Zhang M."/>
            <person name="Rausher M.D."/>
        </authorList>
    </citation>
    <scope>NUCLEOTIDE SEQUENCE [LARGE SCALE GENOMIC DNA]</scope>
    <source>
        <strain evidence="2">DNT005</strain>
        <tissue evidence="2">Whole leaf</tissue>
    </source>
</reference>
<evidence type="ECO:0000313" key="2">
    <source>
        <dbReference type="EMBL" id="KAK4482611.1"/>
    </source>
</evidence>
<gene>
    <name evidence="2" type="ORF">RD792_009775</name>
</gene>
<name>A0ABR0D000_9LAMI</name>
<dbReference type="PANTHER" id="PTHR31642">
    <property type="entry name" value="TRICHOTHECENE 3-O-ACETYLTRANSFERASE"/>
    <property type="match status" value="1"/>
</dbReference>
<dbReference type="Proteomes" id="UP001291926">
    <property type="component" value="Unassembled WGS sequence"/>
</dbReference>
<dbReference type="Gene3D" id="3.30.559.10">
    <property type="entry name" value="Chloramphenicol acetyltransferase-like domain"/>
    <property type="match status" value="2"/>
</dbReference>
<dbReference type="Pfam" id="PF02458">
    <property type="entry name" value="Transferase"/>
    <property type="match status" value="1"/>
</dbReference>
<sequence>MTTLSPIPSMQDLKIKFQLSTLVFPSQETEKKTLFLPNIDQILNYSIPTAHFFLPNKDFPPEFVAKRLKIALEKVLVPYDFMAGRLKLNYESGCLEIDCNGAGVGFVLASSEFALGEIGECLVHPNLGFRQLAVQKLDCLSPKVDQPLCIFQVTSFKCGGFAIGMSMNHILCDGLGAKTFIENLASQAFGDEKPLAVVPNNDRRVLAARSPPRVEFPHHEFLKLDSPIGEGSTPPIFDCNLEELNYKIFKLSSNDIKNLKNKAKNDAKATKITSFGVMAALLWRCKVFSCNVNYKEEGLSTLIVAIDIRPRLNPPLSISYSGNAVLPMGVSVTYNELEKGPFSNLVEKISEGAKEMTNEYAKSSLDWLEIHRGIPHGDYVVSSWLRLGFDEVVYPWGKPIYSCPVVNHRKDISWVFSDGFDGGISALVALPAEEMNRFEALFHDFFA</sequence>
<proteinExistence type="inferred from homology"/>
<evidence type="ECO:0000313" key="3">
    <source>
        <dbReference type="Proteomes" id="UP001291926"/>
    </source>
</evidence>
<accession>A0ABR0D000</accession>
<keyword evidence="3" id="KW-1185">Reference proteome</keyword>
<dbReference type="EMBL" id="JAYDYQ010002534">
    <property type="protein sequence ID" value="KAK4482611.1"/>
    <property type="molecule type" value="Genomic_DNA"/>
</dbReference>
<protein>
    <submittedName>
        <fullName evidence="2">Uncharacterized protein</fullName>
    </submittedName>
</protein>
<organism evidence="2 3">
    <name type="scientific">Penstemon davidsonii</name>
    <dbReference type="NCBI Taxonomy" id="160366"/>
    <lineage>
        <taxon>Eukaryota</taxon>
        <taxon>Viridiplantae</taxon>
        <taxon>Streptophyta</taxon>
        <taxon>Embryophyta</taxon>
        <taxon>Tracheophyta</taxon>
        <taxon>Spermatophyta</taxon>
        <taxon>Magnoliopsida</taxon>
        <taxon>eudicotyledons</taxon>
        <taxon>Gunneridae</taxon>
        <taxon>Pentapetalae</taxon>
        <taxon>asterids</taxon>
        <taxon>lamiids</taxon>
        <taxon>Lamiales</taxon>
        <taxon>Plantaginaceae</taxon>
        <taxon>Cheloneae</taxon>
        <taxon>Penstemon</taxon>
    </lineage>
</organism>
<comment type="similarity">
    <text evidence="1">Belongs to the plant acyltransferase family.</text>
</comment>